<reference evidence="2" key="1">
    <citation type="submission" date="2020-10" db="EMBL/GenBank/DDBJ databases">
        <authorList>
            <person name="Muller C M."/>
        </authorList>
    </citation>
    <scope>NUCLEOTIDE SEQUENCE</scope>
    <source>
        <strain evidence="2">THUN-12</strain>
    </source>
</reference>
<keyword evidence="1" id="KW-1133">Transmembrane helix</keyword>
<dbReference type="AlphaFoldDB" id="A0A9W4D2U8"/>
<protein>
    <submittedName>
        <fullName evidence="2">BgTH12-07460</fullName>
    </submittedName>
</protein>
<feature type="non-terminal residue" evidence="2">
    <location>
        <position position="239"/>
    </location>
</feature>
<comment type="caution">
    <text evidence="2">The sequence shown here is derived from an EMBL/GenBank/DDBJ whole genome shotgun (WGS) entry which is preliminary data.</text>
</comment>
<keyword evidence="1" id="KW-0812">Transmembrane</keyword>
<evidence type="ECO:0000313" key="3">
    <source>
        <dbReference type="Proteomes" id="UP000683417"/>
    </source>
</evidence>
<proteinExistence type="predicted"/>
<evidence type="ECO:0000256" key="1">
    <source>
        <dbReference type="SAM" id="Phobius"/>
    </source>
</evidence>
<feature type="transmembrane region" description="Helical" evidence="1">
    <location>
        <begin position="49"/>
        <end position="69"/>
    </location>
</feature>
<feature type="transmembrane region" description="Helical" evidence="1">
    <location>
        <begin position="20"/>
        <end position="37"/>
    </location>
</feature>
<name>A0A9W4D2U8_BLUGR</name>
<keyword evidence="1" id="KW-0472">Membrane</keyword>
<dbReference type="EMBL" id="CAJHIT010000003">
    <property type="protein sequence ID" value="CAD6500280.1"/>
    <property type="molecule type" value="Genomic_DNA"/>
</dbReference>
<organism evidence="2 3">
    <name type="scientific">Blumeria graminis f. sp. triticale</name>
    <dbReference type="NCBI Taxonomy" id="1689686"/>
    <lineage>
        <taxon>Eukaryota</taxon>
        <taxon>Fungi</taxon>
        <taxon>Dikarya</taxon>
        <taxon>Ascomycota</taxon>
        <taxon>Pezizomycotina</taxon>
        <taxon>Leotiomycetes</taxon>
        <taxon>Erysiphales</taxon>
        <taxon>Erysiphaceae</taxon>
        <taxon>Blumeria</taxon>
    </lineage>
</organism>
<sequence>DFTILLVSLISLHSNNSLDSFIFNLIFIISQFPPFAIQKTFLTTHHSLTMRFTSAIVNFLALTTSIFIFSIHARTLYTLGVSKIEKRKPKPLRTGYRCDALDFPEDSGWGNNYRIEGLRKVVKQSCGIAKKRLQMTEKQKLDREMHSFWTQDDPYPMSFPQYEKFGFSKEAQVMPLPRPMQTEPGSDFVVFQPSDCKVLSVVQVSRDKVPGNYQSCRIVQWNKTLLDWLAYPGDYQEHN</sequence>
<evidence type="ECO:0000313" key="2">
    <source>
        <dbReference type="EMBL" id="CAD6500280.1"/>
    </source>
</evidence>
<gene>
    <name evidence="2" type="ORF">BGTH12_LOCUS1638</name>
</gene>
<dbReference type="Proteomes" id="UP000683417">
    <property type="component" value="Unassembled WGS sequence"/>
</dbReference>
<accession>A0A9W4D2U8</accession>